<dbReference type="RefSeq" id="XP_031388717.1">
    <property type="nucleotide sequence ID" value="XM_031532857.1"/>
</dbReference>
<gene>
    <name evidence="11 12 13 14" type="primary">LOC116201580</name>
    <name evidence="8" type="ORF">CDL15_Pgr024033</name>
</gene>
<evidence type="ECO:0000256" key="1">
    <source>
        <dbReference type="ARBA" id="ARBA00023054"/>
    </source>
</evidence>
<dbReference type="Pfam" id="PF03470">
    <property type="entry name" value="zf-XS"/>
    <property type="match status" value="1"/>
</dbReference>
<sequence length="647" mass="75873">MSHRSQKGTHTGERAHTGERELLDEYEYRYYKELRTGYVNIRVSDSLLRCPYCDREDMRDYTSDELLLHAANRSRSSSTSMKEKAKHLALERFVRKHYESGDRAGLSNENRAKEMPKVNPEEKSSHGISNQITDNRLFVWPPMAIIANIKTGVKDERNQGGTKLRDELIGKGLNVVKVEPLWSIRGHSGFAVVKFRPDWNGFYDALSFERSFESQSRGKKEFYRSTDRGDGLYGWIARDDDYNSRTVFGRHLQKKGDLKSVTEKEQEDLRNQSRLEASLMDTIEMKSHHIHKMKTEYEYTNRRLSSVMTQKEDMLKVYNEKTTMIQMKARDHFEKLYLEHEKVRRKLHAQQEELEQQEKELKQREFQNECKRQRFKLEKDMVERAVLEQKKADENMLMLAEAQKREKEELHRKIIDLQKELDDKQALELEIQRMKGALEVMEHMKDDEDGEAPKKMNEIREELKEKEDELEMMDGITQALIVKHGRNNDELQGARKELIAALSEVNKGPATVGIKRMGELDAKPFQAAAKKKYGKVNADMEAVKLCTSWQALLRDPSWHPFKIITHEGNPKEIVDEEDEKLKSLREELGDEVYGAVVTALREMNEYNGSGRYPVPELWNFKEKRRAALKEGVERILNQWKTLKKRRT</sequence>
<evidence type="ECO:0000259" key="6">
    <source>
        <dbReference type="Pfam" id="PF03469"/>
    </source>
</evidence>
<feature type="domain" description="XS" evidence="5">
    <location>
        <begin position="136"/>
        <end position="244"/>
    </location>
</feature>
<feature type="compositionally biased region" description="Basic and acidic residues" evidence="4">
    <location>
        <begin position="110"/>
        <end position="125"/>
    </location>
</feature>
<dbReference type="PANTHER" id="PTHR21596">
    <property type="entry name" value="RIBONUCLEASE P SUBUNIT P38"/>
    <property type="match status" value="1"/>
</dbReference>
<dbReference type="RefSeq" id="XP_031388720.1">
    <property type="nucleotide sequence ID" value="XM_031532860.1"/>
</dbReference>
<dbReference type="GeneID" id="116201580"/>
<feature type="domain" description="Zinc finger-XS" evidence="7">
    <location>
        <begin position="50"/>
        <end position="91"/>
    </location>
</feature>
<dbReference type="RefSeq" id="XP_031388716.1">
    <property type="nucleotide sequence ID" value="XM_031532856.1"/>
</dbReference>
<proteinExistence type="predicted"/>
<feature type="region of interest" description="Disordered" evidence="4">
    <location>
        <begin position="101"/>
        <end position="128"/>
    </location>
</feature>
<keyword evidence="10" id="KW-1185">Reference proteome</keyword>
<reference evidence="9" key="1">
    <citation type="journal article" date="2017" name="Plant J.">
        <title>The pomegranate (Punica granatum L.) genome and the genomics of punicalagin biosynthesis.</title>
        <authorList>
            <person name="Qin G."/>
            <person name="Xu C."/>
            <person name="Ming R."/>
            <person name="Tang H."/>
            <person name="Guyot R."/>
            <person name="Kramer E.M."/>
            <person name="Hu Y."/>
            <person name="Yi X."/>
            <person name="Qi Y."/>
            <person name="Xu X."/>
            <person name="Gao Z."/>
            <person name="Pan H."/>
            <person name="Jian J."/>
            <person name="Tian Y."/>
            <person name="Yue Z."/>
            <person name="Xu Y."/>
        </authorList>
    </citation>
    <scope>NUCLEOTIDE SEQUENCE [LARGE SCALE GENOMIC DNA]</scope>
    <source>
        <strain evidence="9">cv. Dabenzi</strain>
    </source>
</reference>
<dbReference type="InterPro" id="IPR045177">
    <property type="entry name" value="FDM1-5/IDN2"/>
</dbReference>
<dbReference type="EMBL" id="MTKT01000666">
    <property type="protein sequence ID" value="OWM89288.1"/>
    <property type="molecule type" value="Genomic_DNA"/>
</dbReference>
<dbReference type="Proteomes" id="UP000197138">
    <property type="component" value="Unassembled WGS sequence"/>
</dbReference>
<evidence type="ECO:0000313" key="8">
    <source>
        <dbReference type="EMBL" id="OWM89288.1"/>
    </source>
</evidence>
<evidence type="ECO:0000256" key="2">
    <source>
        <dbReference type="ARBA" id="ARBA00023158"/>
    </source>
</evidence>
<feature type="coiled-coil region" evidence="3">
    <location>
        <begin position="333"/>
        <end position="374"/>
    </location>
</feature>
<evidence type="ECO:0000313" key="13">
    <source>
        <dbReference type="RefSeq" id="XP_031388718.1"/>
    </source>
</evidence>
<reference evidence="10" key="3">
    <citation type="journal article" date="2020" name="Plant Biotechnol. J.">
        <title>The pomegranate (Punica granatum L.) draft genome dissects genetic divergence between soft- and hard-seeded cultivars.</title>
        <authorList>
            <person name="Luo X."/>
            <person name="Li H."/>
            <person name="Wu Z."/>
            <person name="Yao W."/>
            <person name="Zhao P."/>
            <person name="Cao D."/>
            <person name="Yu H."/>
            <person name="Li K."/>
            <person name="Poudel K."/>
            <person name="Zhao D."/>
            <person name="Zhang F."/>
            <person name="Xia X."/>
            <person name="Chen L."/>
            <person name="Wang Q."/>
            <person name="Jing D."/>
            <person name="Cao S."/>
        </authorList>
    </citation>
    <scope>NUCLEOTIDE SEQUENCE [LARGE SCALE GENOMIC DNA]</scope>
</reference>
<dbReference type="Pfam" id="PF03469">
    <property type="entry name" value="XH"/>
    <property type="match status" value="1"/>
</dbReference>
<evidence type="ECO:0000256" key="4">
    <source>
        <dbReference type="SAM" id="MobiDB-lite"/>
    </source>
</evidence>
<organism evidence="8 9">
    <name type="scientific">Punica granatum</name>
    <name type="common">Pomegranate</name>
    <dbReference type="NCBI Taxonomy" id="22663"/>
    <lineage>
        <taxon>Eukaryota</taxon>
        <taxon>Viridiplantae</taxon>
        <taxon>Streptophyta</taxon>
        <taxon>Embryophyta</taxon>
        <taxon>Tracheophyta</taxon>
        <taxon>Spermatophyta</taxon>
        <taxon>Magnoliopsida</taxon>
        <taxon>eudicotyledons</taxon>
        <taxon>Gunneridae</taxon>
        <taxon>Pentapetalae</taxon>
        <taxon>rosids</taxon>
        <taxon>malvids</taxon>
        <taxon>Myrtales</taxon>
        <taxon>Lythraceae</taxon>
        <taxon>Punica</taxon>
    </lineage>
</organism>
<protein>
    <submittedName>
        <fullName evidence="11 12">Factor of DNA methylation 4-like</fullName>
    </submittedName>
</protein>
<feature type="coiled-coil region" evidence="3">
    <location>
        <begin position="400"/>
        <end position="476"/>
    </location>
</feature>
<evidence type="ECO:0000313" key="14">
    <source>
        <dbReference type="RefSeq" id="XP_031388720.1"/>
    </source>
</evidence>
<feature type="domain" description="Factor of DNA methylation 1-5/IDN2" evidence="6">
    <location>
        <begin position="515"/>
        <end position="645"/>
    </location>
</feature>
<dbReference type="Gene3D" id="3.30.70.2890">
    <property type="entry name" value="XS domain"/>
    <property type="match status" value="1"/>
</dbReference>
<dbReference type="AlphaFoldDB" id="A0A218XWX6"/>
<evidence type="ECO:0000256" key="3">
    <source>
        <dbReference type="SAM" id="Coils"/>
    </source>
</evidence>
<keyword evidence="2" id="KW-0943">RNA-mediated gene silencing</keyword>
<dbReference type="GO" id="GO:0080188">
    <property type="term" value="P:gene silencing by siRNA-directed DNA methylation"/>
    <property type="evidence" value="ECO:0007669"/>
    <property type="project" value="InterPro"/>
</dbReference>
<dbReference type="InterPro" id="IPR005381">
    <property type="entry name" value="Znf-XS_domain"/>
</dbReference>
<dbReference type="InterPro" id="IPR005379">
    <property type="entry name" value="FDM1-5/IDN2_XH"/>
</dbReference>
<dbReference type="OrthoDB" id="1892195at2759"/>
<evidence type="ECO:0000259" key="5">
    <source>
        <dbReference type="Pfam" id="PF03468"/>
    </source>
</evidence>
<dbReference type="Pfam" id="PF03468">
    <property type="entry name" value="XS"/>
    <property type="match status" value="1"/>
</dbReference>
<dbReference type="InterPro" id="IPR005380">
    <property type="entry name" value="XS_domain"/>
</dbReference>
<evidence type="ECO:0000313" key="10">
    <source>
        <dbReference type="Proteomes" id="UP000515151"/>
    </source>
</evidence>
<evidence type="ECO:0000259" key="7">
    <source>
        <dbReference type="Pfam" id="PF03470"/>
    </source>
</evidence>
<dbReference type="Proteomes" id="UP000515151">
    <property type="component" value="Chromosome 3"/>
</dbReference>
<accession>A0A218XWX6</accession>
<reference evidence="11 12" key="4">
    <citation type="submission" date="2025-04" db="UniProtKB">
        <authorList>
            <consortium name="RefSeq"/>
        </authorList>
    </citation>
    <scope>IDENTIFICATION</scope>
    <source>
        <tissue evidence="11 12">Leaf</tissue>
    </source>
</reference>
<evidence type="ECO:0000313" key="9">
    <source>
        <dbReference type="Proteomes" id="UP000197138"/>
    </source>
</evidence>
<evidence type="ECO:0000313" key="11">
    <source>
        <dbReference type="RefSeq" id="XP_031388716.1"/>
    </source>
</evidence>
<reference evidence="8" key="2">
    <citation type="submission" date="2017-06" db="EMBL/GenBank/DDBJ databases">
        <title>The pomegranate genome and the genomics of punicalagin biosynthesis.</title>
        <authorList>
            <person name="Xu C."/>
        </authorList>
    </citation>
    <scope>NUCLEOTIDE SEQUENCE [LARGE SCALE GENOMIC DNA]</scope>
    <source>
        <tissue evidence="8">Fresh leaf</tissue>
    </source>
</reference>
<keyword evidence="1 3" id="KW-0175">Coiled coil</keyword>
<evidence type="ECO:0000313" key="12">
    <source>
        <dbReference type="RefSeq" id="XP_031388717.1"/>
    </source>
</evidence>
<name>A0A218XWX6_PUNGR</name>
<dbReference type="PANTHER" id="PTHR21596:SF23">
    <property type="entry name" value="FACTOR OF DNA METHYLATION 4"/>
    <property type="match status" value="1"/>
</dbReference>
<dbReference type="InterPro" id="IPR038588">
    <property type="entry name" value="XS_domain_sf"/>
</dbReference>
<dbReference type="RefSeq" id="XP_031388718.1">
    <property type="nucleotide sequence ID" value="XM_031532858.1"/>
</dbReference>